<evidence type="ECO:0000313" key="12">
    <source>
        <dbReference type="EMBL" id="MBH9581160.1"/>
    </source>
</evidence>
<accession>A0A2K3ZBX5</accession>
<evidence type="ECO:0000256" key="9">
    <source>
        <dbReference type="ARBA" id="ARBA00023136"/>
    </source>
</evidence>
<organism evidence="13 16">
    <name type="scientific">Staphylococcus felis</name>
    <dbReference type="NCBI Taxonomy" id="46127"/>
    <lineage>
        <taxon>Bacteria</taxon>
        <taxon>Bacillati</taxon>
        <taxon>Bacillota</taxon>
        <taxon>Bacilli</taxon>
        <taxon>Bacillales</taxon>
        <taxon>Staphylococcaceae</taxon>
        <taxon>Staphylococcus</taxon>
    </lineage>
</organism>
<dbReference type="OrthoDB" id="9807065at2"/>
<dbReference type="NCBIfam" id="TIGR00974">
    <property type="entry name" value="3a0107s02c"/>
    <property type="match status" value="1"/>
</dbReference>
<dbReference type="GO" id="GO:0015675">
    <property type="term" value="P:nickel cation transport"/>
    <property type="evidence" value="ECO:0007669"/>
    <property type="project" value="UniProtKB-KW"/>
</dbReference>
<comment type="caution">
    <text evidence="13">The sequence shown here is derived from an EMBL/GenBank/DDBJ whole genome shotgun (WGS) entry which is preliminary data.</text>
</comment>
<dbReference type="GO" id="GO:0005315">
    <property type="term" value="F:phosphate transmembrane transporter activity"/>
    <property type="evidence" value="ECO:0007669"/>
    <property type="project" value="InterPro"/>
</dbReference>
<evidence type="ECO:0000256" key="8">
    <source>
        <dbReference type="ARBA" id="ARBA00023112"/>
    </source>
</evidence>
<dbReference type="InterPro" id="IPR000515">
    <property type="entry name" value="MetI-like"/>
</dbReference>
<name>A0A2K3ZBX5_9STAP</name>
<dbReference type="InterPro" id="IPR035906">
    <property type="entry name" value="MetI-like_sf"/>
</dbReference>
<comment type="subcellular location">
    <subcellularLocation>
        <location evidence="1 10">Cell membrane</location>
        <topology evidence="1 10">Multi-pass membrane protein</topology>
    </subcellularLocation>
</comment>
<dbReference type="KEGG" id="sfq:C7J90_09320"/>
<proteinExistence type="inferred from homology"/>
<dbReference type="CDD" id="cd06261">
    <property type="entry name" value="TM_PBP2"/>
    <property type="match status" value="1"/>
</dbReference>
<evidence type="ECO:0000313" key="13">
    <source>
        <dbReference type="EMBL" id="REH96834.1"/>
    </source>
</evidence>
<sequence>MGLIDQTAVEKKLSARMAKNKVFKGIFFACTLIGLIVLAILMIDILRKGLPVMNLNFFSHFSSSSASSAGIKGAFIGTLWLMMTLIPIALVLGVGSAIYLEEYAKDNALTRFIRINISNLASVPSIVYGLLGATIFVALLRLGNSVLAAALTLALLILPVIIVASQEALRSVPQSVKEASYGLGANKWQTIKNVVLPAAIPGIVTGVILSISRAIGETAPLVAIGIPTILLRTPNSILDSFQTLPLQIYDWARKPGVDFEALSSGAIIVLLIILLILNGIAIFIRNKYTNNMR</sequence>
<dbReference type="Pfam" id="PF00528">
    <property type="entry name" value="BPD_transp_1"/>
    <property type="match status" value="1"/>
</dbReference>
<feature type="transmembrane region" description="Helical" evidence="10">
    <location>
        <begin position="194"/>
        <end position="215"/>
    </location>
</feature>
<dbReference type="Gene3D" id="1.10.3720.10">
    <property type="entry name" value="MetI-like"/>
    <property type="match status" value="1"/>
</dbReference>
<protein>
    <recommendedName>
        <fullName evidence="10">Phosphate transport system permease protein PstA</fullName>
    </recommendedName>
</protein>
<evidence type="ECO:0000313" key="14">
    <source>
        <dbReference type="EMBL" id="REI19231.1"/>
    </source>
</evidence>
<dbReference type="GO" id="GO:0035435">
    <property type="term" value="P:phosphate ion transmembrane transport"/>
    <property type="evidence" value="ECO:0007669"/>
    <property type="project" value="InterPro"/>
</dbReference>
<dbReference type="GeneID" id="48058425"/>
<keyword evidence="17" id="KW-1185">Reference proteome</keyword>
<feature type="domain" description="ABC transmembrane type-1" evidence="11">
    <location>
        <begin position="75"/>
        <end position="281"/>
    </location>
</feature>
<evidence type="ECO:0000256" key="6">
    <source>
        <dbReference type="ARBA" id="ARBA00022692"/>
    </source>
</evidence>
<dbReference type="EMBL" id="QKYD01000168">
    <property type="protein sequence ID" value="REI19231.1"/>
    <property type="molecule type" value="Genomic_DNA"/>
</dbReference>
<evidence type="ECO:0000256" key="2">
    <source>
        <dbReference type="ARBA" id="ARBA00007069"/>
    </source>
</evidence>
<keyword evidence="9 10" id="KW-0472">Membrane</keyword>
<keyword evidence="7 10" id="KW-1133">Transmembrane helix</keyword>
<feature type="transmembrane region" description="Helical" evidence="10">
    <location>
        <begin position="74"/>
        <end position="100"/>
    </location>
</feature>
<feature type="transmembrane region" description="Helical" evidence="10">
    <location>
        <begin position="120"/>
        <end position="140"/>
    </location>
</feature>
<evidence type="ECO:0000313" key="17">
    <source>
        <dbReference type="Proteomes" id="UP000597038"/>
    </source>
</evidence>
<dbReference type="AlphaFoldDB" id="A0A2K3ZBX5"/>
<feature type="transmembrane region" description="Helical" evidence="10">
    <location>
        <begin position="146"/>
        <end position="164"/>
    </location>
</feature>
<reference evidence="12 17" key="2">
    <citation type="submission" date="2020-12" db="EMBL/GenBank/DDBJ databases">
        <title>Genomic analysis of Staphylococcus felis from a cat with skin infection.</title>
        <authorList>
            <person name="Aslantas O."/>
            <person name="Keskin O."/>
            <person name="Buyukaltay K."/>
            <person name="Gullu Yucetepe A."/>
        </authorList>
    </citation>
    <scope>NUCLEOTIDE SEQUENCE [LARGE SCALE GENOMIC DNA]</scope>
    <source>
        <strain evidence="12 17">HARRANVET</strain>
    </source>
</reference>
<evidence type="ECO:0000256" key="10">
    <source>
        <dbReference type="RuleBase" id="RU363043"/>
    </source>
</evidence>
<reference evidence="15 16" key="1">
    <citation type="journal article" date="2018" name="Vet. Microbiol.">
        <title>Characterisation of Staphylococcus felis isolated from cats using whole genome sequencing.</title>
        <authorList>
            <person name="Worthing K."/>
            <person name="Pang S."/>
            <person name="Trott D.J."/>
            <person name="Abraham S."/>
            <person name="Coombs G.W."/>
            <person name="Jordan D."/>
            <person name="McIntyre L."/>
            <person name="Davies M.R."/>
            <person name="Norris J."/>
        </authorList>
    </citation>
    <scope>NUCLEOTIDE SEQUENCE [LARGE SCALE GENOMIC DNA]</scope>
    <source>
        <strain evidence="14 15">F25</strain>
        <strain evidence="13 16">F9</strain>
    </source>
</reference>
<dbReference type="Proteomes" id="UP000256337">
    <property type="component" value="Unassembled WGS sequence"/>
</dbReference>
<keyword evidence="8" id="KW-0406">Ion transport</keyword>
<dbReference type="SUPFAM" id="SSF161098">
    <property type="entry name" value="MetI-like"/>
    <property type="match status" value="1"/>
</dbReference>
<dbReference type="EMBL" id="QKXQ01000236">
    <property type="protein sequence ID" value="REH96834.1"/>
    <property type="molecule type" value="Genomic_DNA"/>
</dbReference>
<evidence type="ECO:0000256" key="7">
    <source>
        <dbReference type="ARBA" id="ARBA00022989"/>
    </source>
</evidence>
<dbReference type="RefSeq" id="WP_103209208.1">
    <property type="nucleotide sequence ID" value="NZ_CAJUZQ010000011.1"/>
</dbReference>
<dbReference type="PANTHER" id="PTHR43470">
    <property type="entry name" value="PHOSPHATE TRANSPORT SYSTEM PERMEASE PROTEIN PSTA-RELATED"/>
    <property type="match status" value="1"/>
</dbReference>
<comment type="similarity">
    <text evidence="2 10">Belongs to the binding-protein-dependent transport system permease family. CysTW subfamily.</text>
</comment>
<evidence type="ECO:0000259" key="11">
    <source>
        <dbReference type="PROSITE" id="PS50928"/>
    </source>
</evidence>
<keyword evidence="5" id="KW-0533">Nickel</keyword>
<dbReference type="Proteomes" id="UP000597038">
    <property type="component" value="Unassembled WGS sequence"/>
</dbReference>
<evidence type="ECO:0000313" key="15">
    <source>
        <dbReference type="Proteomes" id="UP000256337"/>
    </source>
</evidence>
<keyword evidence="3" id="KW-0813">Transport</keyword>
<keyword evidence="6 10" id="KW-0812">Transmembrane</keyword>
<dbReference type="PROSITE" id="PS50928">
    <property type="entry name" value="ABC_TM1"/>
    <property type="match status" value="1"/>
</dbReference>
<evidence type="ECO:0000313" key="16">
    <source>
        <dbReference type="Proteomes" id="UP000256562"/>
    </source>
</evidence>
<evidence type="ECO:0000256" key="4">
    <source>
        <dbReference type="ARBA" id="ARBA00022475"/>
    </source>
</evidence>
<keyword evidence="8" id="KW-0921">Nickel transport</keyword>
<dbReference type="InterPro" id="IPR005672">
    <property type="entry name" value="Phosphate_PstA"/>
</dbReference>
<dbReference type="GO" id="GO:0005886">
    <property type="term" value="C:plasma membrane"/>
    <property type="evidence" value="ECO:0007669"/>
    <property type="project" value="UniProtKB-SubCell"/>
</dbReference>
<keyword evidence="4 10" id="KW-1003">Cell membrane</keyword>
<dbReference type="Proteomes" id="UP000256562">
    <property type="component" value="Unassembled WGS sequence"/>
</dbReference>
<dbReference type="EMBL" id="JAEDAQ010000010">
    <property type="protein sequence ID" value="MBH9581160.1"/>
    <property type="molecule type" value="Genomic_DNA"/>
</dbReference>
<evidence type="ECO:0000256" key="3">
    <source>
        <dbReference type="ARBA" id="ARBA00022448"/>
    </source>
</evidence>
<dbReference type="PANTHER" id="PTHR43470:SF5">
    <property type="entry name" value="PHOSPHATE TRANSPORT SYSTEM PERMEASE PROTEIN PSTA"/>
    <property type="match status" value="1"/>
</dbReference>
<evidence type="ECO:0000256" key="1">
    <source>
        <dbReference type="ARBA" id="ARBA00004651"/>
    </source>
</evidence>
<gene>
    <name evidence="13" type="primary">pstA</name>
    <name evidence="14" type="ORF">DOS76_11440</name>
    <name evidence="13" type="ORF">DOS83_05015</name>
    <name evidence="12" type="ORF">I9026_07190</name>
</gene>
<evidence type="ECO:0000256" key="5">
    <source>
        <dbReference type="ARBA" id="ARBA00022596"/>
    </source>
</evidence>
<feature type="transmembrane region" description="Helical" evidence="10">
    <location>
        <begin position="261"/>
        <end position="284"/>
    </location>
</feature>
<feature type="transmembrane region" description="Helical" evidence="10">
    <location>
        <begin position="22"/>
        <end position="43"/>
    </location>
</feature>